<organism evidence="1">
    <name type="scientific">marine sediment metagenome</name>
    <dbReference type="NCBI Taxonomy" id="412755"/>
    <lineage>
        <taxon>unclassified sequences</taxon>
        <taxon>metagenomes</taxon>
        <taxon>ecological metagenomes</taxon>
    </lineage>
</organism>
<evidence type="ECO:0000313" key="1">
    <source>
        <dbReference type="EMBL" id="GAH88920.1"/>
    </source>
</evidence>
<comment type="caution">
    <text evidence="1">The sequence shown here is derived from an EMBL/GenBank/DDBJ whole genome shotgun (WGS) entry which is preliminary data.</text>
</comment>
<gene>
    <name evidence="1" type="ORF">S03H2_56659</name>
</gene>
<dbReference type="EMBL" id="BARU01036267">
    <property type="protein sequence ID" value="GAH88920.1"/>
    <property type="molecule type" value="Genomic_DNA"/>
</dbReference>
<feature type="non-terminal residue" evidence="1">
    <location>
        <position position="1"/>
    </location>
</feature>
<reference evidence="1" key="1">
    <citation type="journal article" date="2014" name="Front. Microbiol.">
        <title>High frequency of phylogenetically diverse reductive dehalogenase-homologous genes in deep subseafloor sedimentary metagenomes.</title>
        <authorList>
            <person name="Kawai M."/>
            <person name="Futagami T."/>
            <person name="Toyoda A."/>
            <person name="Takaki Y."/>
            <person name="Nishi S."/>
            <person name="Hori S."/>
            <person name="Arai W."/>
            <person name="Tsubouchi T."/>
            <person name="Morono Y."/>
            <person name="Uchiyama I."/>
            <person name="Ito T."/>
            <person name="Fujiyama A."/>
            <person name="Inagaki F."/>
            <person name="Takami H."/>
        </authorList>
    </citation>
    <scope>NUCLEOTIDE SEQUENCE</scope>
    <source>
        <strain evidence="1">Expedition CK06-06</strain>
    </source>
</reference>
<protein>
    <submittedName>
        <fullName evidence="1">Uncharacterized protein</fullName>
    </submittedName>
</protein>
<name>X1K5K1_9ZZZZ</name>
<sequence>LETLVLEDFADGKHKEIFGDYNEFIPYVPTGARKEIDILLLKYDNDEIIWYQILELKPSTFTMKELQRLIDYEKWFIEAKAKSPIQVHPVGIATKFNEEVIDFVNGREKYRERPIRLIKYSFDRDSKGINLEDTL</sequence>
<proteinExistence type="predicted"/>
<accession>X1K5K1</accession>
<dbReference type="AlphaFoldDB" id="X1K5K1"/>